<dbReference type="PANTHER" id="PTHR42711:SF5">
    <property type="entry name" value="ABC TRANSPORTER ATP-BINDING PROTEIN NATA"/>
    <property type="match status" value="1"/>
</dbReference>
<keyword evidence="8" id="KW-1185">Reference proteome</keyword>
<reference evidence="7 8" key="1">
    <citation type="journal article" date="2011" name="Stand. Genomic Sci.">
        <title>Complete genome sequence of the acetate-degrading sulfate reducer Desulfobacca acetoxidans type strain (ASRB2).</title>
        <authorList>
            <person name="Goker M."/>
            <person name="Teshima H."/>
            <person name="Lapidus A."/>
            <person name="Nolan M."/>
            <person name="Lucas S."/>
            <person name="Hammon N."/>
            <person name="Deshpande S."/>
            <person name="Cheng J.F."/>
            <person name="Tapia R."/>
            <person name="Han C."/>
            <person name="Goodwin L."/>
            <person name="Pitluck S."/>
            <person name="Huntemann M."/>
            <person name="Liolios K."/>
            <person name="Ivanova N."/>
            <person name="Pagani I."/>
            <person name="Mavromatis K."/>
            <person name="Ovchinikova G."/>
            <person name="Pati A."/>
            <person name="Chen A."/>
            <person name="Palaniappan K."/>
            <person name="Land M."/>
            <person name="Hauser L."/>
            <person name="Brambilla E.M."/>
            <person name="Rohde M."/>
            <person name="Spring S."/>
            <person name="Detter J.C."/>
            <person name="Woyke T."/>
            <person name="Bristow J."/>
            <person name="Eisen J.A."/>
            <person name="Markowitz V."/>
            <person name="Hugenholtz P."/>
            <person name="Kyrpides N.C."/>
            <person name="Klenk H.P."/>
        </authorList>
    </citation>
    <scope>NUCLEOTIDE SEQUENCE [LARGE SCALE GENOMIC DNA]</scope>
    <source>
        <strain evidence="8">ATCC 700848 / DSM 11109 / ASRB2</strain>
    </source>
</reference>
<feature type="domain" description="ABC transporter" evidence="6">
    <location>
        <begin position="10"/>
        <end position="239"/>
    </location>
</feature>
<dbReference type="STRING" id="880072.Desac_2861"/>
<organism evidence="7 8">
    <name type="scientific">Desulfobacca acetoxidans (strain ATCC 700848 / DSM 11109 / ASRB2)</name>
    <dbReference type="NCBI Taxonomy" id="880072"/>
    <lineage>
        <taxon>Bacteria</taxon>
        <taxon>Pseudomonadati</taxon>
        <taxon>Thermodesulfobacteriota</taxon>
        <taxon>Desulfobaccia</taxon>
        <taxon>Desulfobaccales</taxon>
        <taxon>Desulfobaccaceae</taxon>
        <taxon>Desulfobacca</taxon>
    </lineage>
</organism>
<dbReference type="SMART" id="SM00382">
    <property type="entry name" value="AAA"/>
    <property type="match status" value="1"/>
</dbReference>
<protein>
    <submittedName>
        <fullName evidence="7">Sulfate-transporting ATPase</fullName>
        <ecNumber evidence="7">3.6.3.25</ecNumber>
    </submittedName>
</protein>
<evidence type="ECO:0000259" key="6">
    <source>
        <dbReference type="PROSITE" id="PS50893"/>
    </source>
</evidence>
<dbReference type="Pfam" id="PF00005">
    <property type="entry name" value="ABC_tran"/>
    <property type="match status" value="1"/>
</dbReference>
<evidence type="ECO:0000256" key="3">
    <source>
        <dbReference type="ARBA" id="ARBA00022458"/>
    </source>
</evidence>
<dbReference type="InterPro" id="IPR050763">
    <property type="entry name" value="ABC_transporter_ATP-binding"/>
</dbReference>
<dbReference type="InterPro" id="IPR025302">
    <property type="entry name" value="DrrA1/2-like_C"/>
</dbReference>
<keyword evidence="5" id="KW-0067">ATP-binding</keyword>
<dbReference type="Gene3D" id="3.40.50.300">
    <property type="entry name" value="P-loop containing nucleotide triphosphate hydrolases"/>
    <property type="match status" value="1"/>
</dbReference>
<evidence type="ECO:0000256" key="2">
    <source>
        <dbReference type="ARBA" id="ARBA00022448"/>
    </source>
</evidence>
<dbReference type="EMBL" id="CP002629">
    <property type="protein sequence ID" value="AEB10661.1"/>
    <property type="molecule type" value="Genomic_DNA"/>
</dbReference>
<dbReference type="InterPro" id="IPR003593">
    <property type="entry name" value="AAA+_ATPase"/>
</dbReference>
<keyword evidence="4" id="KW-0547">Nucleotide-binding</keyword>
<dbReference type="SUPFAM" id="SSF52540">
    <property type="entry name" value="P-loop containing nucleoside triphosphate hydrolases"/>
    <property type="match status" value="1"/>
</dbReference>
<dbReference type="GO" id="GO:0016887">
    <property type="term" value="F:ATP hydrolysis activity"/>
    <property type="evidence" value="ECO:0007669"/>
    <property type="project" value="InterPro"/>
</dbReference>
<keyword evidence="3" id="KW-0536">Nodulation</keyword>
<evidence type="ECO:0000313" key="7">
    <source>
        <dbReference type="EMBL" id="AEB10661.1"/>
    </source>
</evidence>
<dbReference type="PROSITE" id="PS50893">
    <property type="entry name" value="ABC_TRANSPORTER_2"/>
    <property type="match status" value="1"/>
</dbReference>
<dbReference type="Proteomes" id="UP000000483">
    <property type="component" value="Chromosome"/>
</dbReference>
<dbReference type="GO" id="GO:0005524">
    <property type="term" value="F:ATP binding"/>
    <property type="evidence" value="ECO:0007669"/>
    <property type="project" value="UniProtKB-KW"/>
</dbReference>
<dbReference type="KEGG" id="dao:Desac_2861"/>
<evidence type="ECO:0000313" key="8">
    <source>
        <dbReference type="Proteomes" id="UP000000483"/>
    </source>
</evidence>
<dbReference type="RefSeq" id="WP_013707770.1">
    <property type="nucleotide sequence ID" value="NC_015388.1"/>
</dbReference>
<accession>F2NIW7</accession>
<dbReference type="Pfam" id="PF13732">
    <property type="entry name" value="DrrA1-3_C"/>
    <property type="match status" value="1"/>
</dbReference>
<dbReference type="AlphaFoldDB" id="F2NIW7"/>
<dbReference type="HOGENOM" id="CLU_000604_1_2_7"/>
<proteinExistence type="inferred from homology"/>
<sequence length="335" mass="37089">MAGSNGQDVIVVQDLTKVFGNFVAVDHISFTAPPGKIFGFLGPNGAGKSTTIRMLCGLLLPTSGRGSVAGWDIVRQSNEIKQHIGYMSQRFSLYEDLTAEENLRFFGGVYGLSDRRLRDRSLKVLQQVGLWERRQEMTKNLALGLRQRLALASAILHEPPILFLDEPTSGVDPISRRNFWDMIYALAEGGVTILVTTHYMEEAEFCDTLVLIYQGRLIAQGPPRDLKNLVTENIMALYPDQLGEALDILRQLPELGEVAVFGDGLHLTTTDLESAEHLVRKTLTQHGIKVRALRQIKPTLEDAFISLIERAGNHAVEGKGIKGKTAEGEKESLRP</sequence>
<dbReference type="OrthoDB" id="9805130at2"/>
<keyword evidence="2" id="KW-0813">Transport</keyword>
<name>F2NIW7_DESAR</name>
<comment type="similarity">
    <text evidence="1">Belongs to the ABC transporter superfamily.</text>
</comment>
<dbReference type="eggNOG" id="COG1131">
    <property type="taxonomic scope" value="Bacteria"/>
</dbReference>
<dbReference type="InterPro" id="IPR003439">
    <property type="entry name" value="ABC_transporter-like_ATP-bd"/>
</dbReference>
<dbReference type="PANTHER" id="PTHR42711">
    <property type="entry name" value="ABC TRANSPORTER ATP-BINDING PROTEIN"/>
    <property type="match status" value="1"/>
</dbReference>
<reference evidence="8" key="2">
    <citation type="submission" date="2011-03" db="EMBL/GenBank/DDBJ databases">
        <title>The complete genome of Desulfobacca acetoxidans DSM 11109.</title>
        <authorList>
            <consortium name="US DOE Joint Genome Institute (JGI-PGF)"/>
            <person name="Lucas S."/>
            <person name="Copeland A."/>
            <person name="Lapidus A."/>
            <person name="Bruce D."/>
            <person name="Goodwin L."/>
            <person name="Pitluck S."/>
            <person name="Peters L."/>
            <person name="Kyrpides N."/>
            <person name="Mavromatis K."/>
            <person name="Ivanova N."/>
            <person name="Ovchinnikova G."/>
            <person name="Teshima H."/>
            <person name="Detter J.C."/>
            <person name="Han C."/>
            <person name="Land M."/>
            <person name="Hauser L."/>
            <person name="Markowitz V."/>
            <person name="Cheng J.-F."/>
            <person name="Hugenholtz P."/>
            <person name="Woyke T."/>
            <person name="Wu D."/>
            <person name="Spring S."/>
            <person name="Schueler E."/>
            <person name="Brambilla E."/>
            <person name="Klenk H.-P."/>
            <person name="Eisen J.A."/>
        </authorList>
    </citation>
    <scope>NUCLEOTIDE SEQUENCE [LARGE SCALE GENOMIC DNA]</scope>
    <source>
        <strain evidence="8">ATCC 700848 / DSM 11109 / ASRB2</strain>
    </source>
</reference>
<evidence type="ECO:0000256" key="5">
    <source>
        <dbReference type="ARBA" id="ARBA00022840"/>
    </source>
</evidence>
<evidence type="ECO:0000256" key="4">
    <source>
        <dbReference type="ARBA" id="ARBA00022741"/>
    </source>
</evidence>
<gene>
    <name evidence="7" type="ordered locus">Desac_2861</name>
</gene>
<evidence type="ECO:0000256" key="1">
    <source>
        <dbReference type="ARBA" id="ARBA00005417"/>
    </source>
</evidence>
<keyword evidence="7" id="KW-0378">Hydrolase</keyword>
<dbReference type="InterPro" id="IPR027417">
    <property type="entry name" value="P-loop_NTPase"/>
</dbReference>
<dbReference type="EC" id="3.6.3.25" evidence="7"/>